<reference evidence="3 4" key="1">
    <citation type="submission" date="2015-10" db="EMBL/GenBank/DDBJ databases">
        <title>Metagenome-Assembled Genomes uncover a global brackish microbiome.</title>
        <authorList>
            <person name="Hugerth L.W."/>
            <person name="Larsson J."/>
            <person name="Alneberg J."/>
            <person name="Lindh M.V."/>
            <person name="Legrand C."/>
            <person name="Pinhassi J."/>
            <person name="Andersson A.F."/>
        </authorList>
    </citation>
    <scope>NUCLEOTIDE SEQUENCE [LARGE SCALE GENOMIC DNA]</scope>
    <source>
        <strain evidence="3">BACL2 MAG-120802-bin41</strain>
    </source>
</reference>
<gene>
    <name evidence="3" type="ORF">ABR60_05780</name>
</gene>
<evidence type="ECO:0000313" key="4">
    <source>
        <dbReference type="Proteomes" id="UP000053941"/>
    </source>
</evidence>
<evidence type="ECO:0000256" key="2">
    <source>
        <dbReference type="SAM" id="MobiDB-lite"/>
    </source>
</evidence>
<feature type="region of interest" description="Disordered" evidence="2">
    <location>
        <begin position="246"/>
        <end position="271"/>
    </location>
</feature>
<proteinExistence type="predicted"/>
<feature type="compositionally biased region" description="Basic residues" evidence="2">
    <location>
        <begin position="256"/>
        <end position="271"/>
    </location>
</feature>
<sequence>MADKNFLSWVGFKGEESNASKTNLAAGSASLDRIRELESQLNDLRSRRDITGLSKEEFEILATETAMSIIRTAQQREAKANSSAEKVLNESKKLASSTLEQAEAKAKSLLTQAESRGRKYIEAAESDASDILSQANSEAEDLLTSKKREGGAITATAKREADRLILEASTEVSEYRNWLAGVISEAERLYRIQSQSLDSAENAISQSRARLESAFNRLAELQKQVVSAISPDGTPSADAKVAAKISAAKNGETKSAAKKAPGKKSATKKRR</sequence>
<feature type="coiled-coil region" evidence="1">
    <location>
        <begin position="183"/>
        <end position="224"/>
    </location>
</feature>
<protein>
    <submittedName>
        <fullName evidence="3">Uncharacterized protein</fullName>
    </submittedName>
</protein>
<accession>A0A0R2NYG6</accession>
<organism evidence="3 4">
    <name type="scientific">Actinobacteria bacterium BACL2 MAG-120802-bin41</name>
    <dbReference type="NCBI Taxonomy" id="1655568"/>
    <lineage>
        <taxon>Bacteria</taxon>
        <taxon>Bacillati</taxon>
        <taxon>Actinomycetota</taxon>
        <taxon>Actinomycetes</taxon>
        <taxon>Actinomycetes incertae sedis</taxon>
        <taxon>ac1 cluster</taxon>
    </lineage>
</organism>
<keyword evidence="1" id="KW-0175">Coiled coil</keyword>
<dbReference type="Proteomes" id="UP000053941">
    <property type="component" value="Unassembled WGS sequence"/>
</dbReference>
<evidence type="ECO:0000256" key="1">
    <source>
        <dbReference type="SAM" id="Coils"/>
    </source>
</evidence>
<dbReference type="EMBL" id="LIAS01000042">
    <property type="protein sequence ID" value="KRO30918.1"/>
    <property type="molecule type" value="Genomic_DNA"/>
</dbReference>
<dbReference type="AlphaFoldDB" id="A0A0R2NYG6"/>
<name>A0A0R2NYG6_9ACTN</name>
<evidence type="ECO:0000313" key="3">
    <source>
        <dbReference type="EMBL" id="KRO30918.1"/>
    </source>
</evidence>
<comment type="caution">
    <text evidence="3">The sequence shown here is derived from an EMBL/GenBank/DDBJ whole genome shotgun (WGS) entry which is preliminary data.</text>
</comment>